<dbReference type="OrthoDB" id="2991278at2"/>
<keyword evidence="2" id="KW-1185">Reference proteome</keyword>
<dbReference type="Proteomes" id="UP000308230">
    <property type="component" value="Unassembled WGS sequence"/>
</dbReference>
<dbReference type="AlphaFoldDB" id="A0A5R9F1D3"/>
<name>A0A5R9F1D3_9BACL</name>
<gene>
    <name evidence="1" type="ORF">FCL54_09860</name>
</gene>
<organism evidence="1 2">
    <name type="scientific">Exobacillus caeni</name>
    <dbReference type="NCBI Taxonomy" id="2574798"/>
    <lineage>
        <taxon>Bacteria</taxon>
        <taxon>Bacillati</taxon>
        <taxon>Bacillota</taxon>
        <taxon>Bacilli</taxon>
        <taxon>Bacillales</taxon>
        <taxon>Guptibacillaceae</taxon>
        <taxon>Exobacillus</taxon>
    </lineage>
</organism>
<protein>
    <submittedName>
        <fullName evidence="1">FbpB family small basic protein</fullName>
    </submittedName>
</protein>
<reference evidence="1 2" key="1">
    <citation type="submission" date="2019-04" db="EMBL/GenBank/DDBJ databases">
        <title>Bacillus caeni sp. nov., a bacterium isolated from mangrove sediment.</title>
        <authorList>
            <person name="Huang H."/>
            <person name="Mo K."/>
            <person name="Hu Y."/>
        </authorList>
    </citation>
    <scope>NUCLEOTIDE SEQUENCE [LARGE SCALE GENOMIC DNA]</scope>
    <source>
        <strain evidence="1 2">HB172195</strain>
    </source>
</reference>
<comment type="caution">
    <text evidence="1">The sequence shown here is derived from an EMBL/GenBank/DDBJ whole genome shotgun (WGS) entry which is preliminary data.</text>
</comment>
<accession>A0A5R9F1D3</accession>
<evidence type="ECO:0000313" key="1">
    <source>
        <dbReference type="EMBL" id="TLS37442.1"/>
    </source>
</evidence>
<dbReference type="EMBL" id="SWLG01000006">
    <property type="protein sequence ID" value="TLS37442.1"/>
    <property type="molecule type" value="Genomic_DNA"/>
</dbReference>
<dbReference type="RefSeq" id="WP_138125876.1">
    <property type="nucleotide sequence ID" value="NZ_SWLG01000006.1"/>
</dbReference>
<proteinExistence type="predicted"/>
<dbReference type="InterPro" id="IPR025004">
    <property type="entry name" value="SenN/SenS"/>
</dbReference>
<sequence>MRKKKKLSFKELIMENKRELLSDRKAMERIEERFEEKHAKNL</sequence>
<dbReference type="Pfam" id="PF13040">
    <property type="entry name" value="Fur_reg_FbpB"/>
    <property type="match status" value="1"/>
</dbReference>
<evidence type="ECO:0000313" key="2">
    <source>
        <dbReference type="Proteomes" id="UP000308230"/>
    </source>
</evidence>